<comment type="caution">
    <text evidence="2">The sequence shown here is derived from an EMBL/GenBank/DDBJ whole genome shotgun (WGS) entry which is preliminary data.</text>
</comment>
<dbReference type="OrthoDB" id="5431013at2759"/>
<keyword evidence="3" id="KW-1185">Reference proteome</keyword>
<dbReference type="PANTHER" id="PTHR36167">
    <property type="entry name" value="C2H2 FINGER DOMAIN TRANSCRIPTION FACTOR (EUROFUNG)-RELATED"/>
    <property type="match status" value="1"/>
</dbReference>
<accession>A0A8H4MFD4</accession>
<protein>
    <recommendedName>
        <fullName evidence="4">Fungal N-terminal domain-containing protein</fullName>
    </recommendedName>
</protein>
<gene>
    <name evidence="2" type="ORF">CNMCM6805_003557</name>
</gene>
<reference evidence="2" key="1">
    <citation type="journal article" date="2020" name="bioRxiv">
        <title>Genomic and phenotypic heterogeneity of clinical isolates of the human pathogens Aspergillus fumigatus, Aspergillus lentulus and Aspergillus fumigatiaffinis.</title>
        <authorList>
            <person name="dos Santos R.A.C."/>
            <person name="Steenwyk J.L."/>
            <person name="Rivero-Menendez O."/>
            <person name="Mead M.E."/>
            <person name="Silva L.P."/>
            <person name="Bastos R.W."/>
            <person name="Alastruey-Izquierdo A."/>
            <person name="Goldman G.H."/>
            <person name="Rokas A."/>
        </authorList>
    </citation>
    <scope>NUCLEOTIDE SEQUENCE</scope>
    <source>
        <strain evidence="2">CNM-CM6805</strain>
    </source>
</reference>
<dbReference type="InterPro" id="IPR039327">
    <property type="entry name" value="CON7-like"/>
</dbReference>
<evidence type="ECO:0000313" key="2">
    <source>
        <dbReference type="EMBL" id="KAF4245613.1"/>
    </source>
</evidence>
<organism evidence="2 3">
    <name type="scientific">Aspergillus fumigatiaffinis</name>
    <dbReference type="NCBI Taxonomy" id="340414"/>
    <lineage>
        <taxon>Eukaryota</taxon>
        <taxon>Fungi</taxon>
        <taxon>Dikarya</taxon>
        <taxon>Ascomycota</taxon>
        <taxon>Pezizomycotina</taxon>
        <taxon>Eurotiomycetes</taxon>
        <taxon>Eurotiomycetidae</taxon>
        <taxon>Eurotiales</taxon>
        <taxon>Aspergillaceae</taxon>
        <taxon>Aspergillus</taxon>
        <taxon>Aspergillus subgen. Fumigati</taxon>
    </lineage>
</organism>
<evidence type="ECO:0000313" key="3">
    <source>
        <dbReference type="Proteomes" id="UP000653565"/>
    </source>
</evidence>
<reference evidence="2" key="2">
    <citation type="submission" date="2020-04" db="EMBL/GenBank/DDBJ databases">
        <authorList>
            <person name="Santos R.A.C."/>
            <person name="Steenwyk J.L."/>
            <person name="Rivero-Menendez O."/>
            <person name="Mead M.E."/>
            <person name="Silva L.P."/>
            <person name="Bastos R.W."/>
            <person name="Alastruey-Izquierdo A."/>
            <person name="Goldman G.H."/>
            <person name="Rokas A."/>
        </authorList>
    </citation>
    <scope>NUCLEOTIDE SEQUENCE</scope>
    <source>
        <strain evidence="2">CNM-CM6805</strain>
    </source>
</reference>
<evidence type="ECO:0000256" key="1">
    <source>
        <dbReference type="SAM" id="MobiDB-lite"/>
    </source>
</evidence>
<feature type="region of interest" description="Disordered" evidence="1">
    <location>
        <begin position="386"/>
        <end position="408"/>
    </location>
</feature>
<dbReference type="EMBL" id="JAAAPX010000001">
    <property type="protein sequence ID" value="KAF4245613.1"/>
    <property type="molecule type" value="Genomic_DNA"/>
</dbReference>
<sequence>MSGLEIIGIAASILQIADLGATVSVKLCTFYRQLKSADQSAQSLSSEVALTCSILRQLGENLKQDEQTRLYSAQAFDTAQEVLRECEKVFKRISAAVDESRADATKNAIQRAARRLGFVMMERELDLLRGNLERLKSTMLLLLNVIMYAGQVRSRAESSVLKEQRGLIQVLVEEKKASEARFDQLVKALESVDVNSHGSTGQDTLPPYESLAQEDALRELRTYHQLVKRLLQEVDACRSGIERSRYSRFRNGVVKVHAAEVEGFRRAHGEIVTRLFEDPLFSLGPETDVLETQTQENAKTEEAERPQRKEAIAERRRVDEFTSHTSFPPEAYERDRLPLGPSGFNPYAGQIEHSAPSNEMVNERINAYRARGRAFCDYEGTTEGVRPRIGSNMASGRAPSEHQSNTRTIGPQINHTAQQRQAPPRSDITPLDRYVFEVDTISVPTTKPEQEVKEAADTVDDLLLRWTTLAQNDLLA</sequence>
<dbReference type="PANTHER" id="PTHR36167:SF4">
    <property type="entry name" value="FUNGAL N-TERMINAL DOMAIN-CONTAINING PROTEIN"/>
    <property type="match status" value="1"/>
</dbReference>
<evidence type="ECO:0008006" key="4">
    <source>
        <dbReference type="Google" id="ProtNLM"/>
    </source>
</evidence>
<name>A0A8H4MFD4_9EURO</name>
<dbReference type="GO" id="GO:0006355">
    <property type="term" value="P:regulation of DNA-templated transcription"/>
    <property type="evidence" value="ECO:0007669"/>
    <property type="project" value="InterPro"/>
</dbReference>
<dbReference type="AlphaFoldDB" id="A0A8H4MFD4"/>
<proteinExistence type="predicted"/>
<dbReference type="Proteomes" id="UP000653565">
    <property type="component" value="Unassembled WGS sequence"/>
</dbReference>